<dbReference type="Proteomes" id="UP000631114">
    <property type="component" value="Unassembled WGS sequence"/>
</dbReference>
<dbReference type="PANTHER" id="PTHR21015">
    <property type="entry name" value="UDP-N-ACETYLGLUCOSAMINE--N-ACETYLMURAMYL-(PENTAPEPTIDE) PYROPHOSPHORYL-UNDECAPRENOL N-ACETYLGLUCOSAMINE TRANSFERASE 1"/>
    <property type="match status" value="1"/>
</dbReference>
<dbReference type="PANTHER" id="PTHR21015:SF22">
    <property type="entry name" value="GLYCOSYLTRANSFERASE"/>
    <property type="match status" value="1"/>
</dbReference>
<accession>A0A835HPH4</accession>
<dbReference type="EMBL" id="JADFTS010000006">
    <property type="protein sequence ID" value="KAF9603134.1"/>
    <property type="molecule type" value="Genomic_DNA"/>
</dbReference>
<reference evidence="4 5" key="1">
    <citation type="submission" date="2020-10" db="EMBL/GenBank/DDBJ databases">
        <title>The Coptis chinensis genome and diversification of protoberbering-type alkaloids.</title>
        <authorList>
            <person name="Wang B."/>
            <person name="Shu S."/>
            <person name="Song C."/>
            <person name="Liu Y."/>
        </authorList>
    </citation>
    <scope>NUCLEOTIDE SEQUENCE [LARGE SCALE GENOMIC DNA]</scope>
    <source>
        <strain evidence="4">HL-2020</strain>
        <tissue evidence="4">Leaf</tissue>
    </source>
</reference>
<comment type="caution">
    <text evidence="4">The sequence shown here is derived from an EMBL/GenBank/DDBJ whole genome shotgun (WGS) entry which is preliminary data.</text>
</comment>
<evidence type="ECO:0000313" key="4">
    <source>
        <dbReference type="EMBL" id="KAF9603134.1"/>
    </source>
</evidence>
<dbReference type="AlphaFoldDB" id="A0A835HPH4"/>
<feature type="domain" description="Glycosyltransferase family 28 N-terminal" evidence="3">
    <location>
        <begin position="2"/>
        <end position="121"/>
    </location>
</feature>
<keyword evidence="1" id="KW-0328">Glycosyltransferase</keyword>
<evidence type="ECO:0000313" key="5">
    <source>
        <dbReference type="Proteomes" id="UP000631114"/>
    </source>
</evidence>
<keyword evidence="5" id="KW-1185">Reference proteome</keyword>
<sequence length="131" mass="14703">MGGHIYPAVAIVDELKNIDPNTQILFLGTQDGMESTGIPSSSYDFDTIQAFPLICPLYSPQNLLFRFYLIKSMIYSWEKLRDFEPHVVLDTGGYVFAPVCLSGKFLEGVKMVIQEQNSKPGDCELGSFFFC</sequence>
<name>A0A835HPH4_9MAGN</name>
<protein>
    <recommendedName>
        <fullName evidence="3">Glycosyltransferase family 28 N-terminal domain-containing protein</fullName>
    </recommendedName>
</protein>
<gene>
    <name evidence="4" type="ORF">IFM89_033970</name>
</gene>
<proteinExistence type="predicted"/>
<dbReference type="InterPro" id="IPR004276">
    <property type="entry name" value="GlycoTrans_28_N"/>
</dbReference>
<evidence type="ECO:0000256" key="2">
    <source>
        <dbReference type="ARBA" id="ARBA00022679"/>
    </source>
</evidence>
<dbReference type="Gene3D" id="3.40.50.2000">
    <property type="entry name" value="Glycogen Phosphorylase B"/>
    <property type="match status" value="1"/>
</dbReference>
<keyword evidence="2" id="KW-0808">Transferase</keyword>
<evidence type="ECO:0000259" key="3">
    <source>
        <dbReference type="Pfam" id="PF03033"/>
    </source>
</evidence>
<evidence type="ECO:0000256" key="1">
    <source>
        <dbReference type="ARBA" id="ARBA00022676"/>
    </source>
</evidence>
<dbReference type="SUPFAM" id="SSF53756">
    <property type="entry name" value="UDP-Glycosyltransferase/glycogen phosphorylase"/>
    <property type="match status" value="1"/>
</dbReference>
<dbReference type="GO" id="GO:0005975">
    <property type="term" value="P:carbohydrate metabolic process"/>
    <property type="evidence" value="ECO:0007669"/>
    <property type="project" value="InterPro"/>
</dbReference>
<dbReference type="Pfam" id="PF03033">
    <property type="entry name" value="Glyco_transf_28"/>
    <property type="match status" value="1"/>
</dbReference>
<dbReference type="OrthoDB" id="20273at2759"/>
<dbReference type="GO" id="GO:0016758">
    <property type="term" value="F:hexosyltransferase activity"/>
    <property type="evidence" value="ECO:0007669"/>
    <property type="project" value="InterPro"/>
</dbReference>
<organism evidence="4 5">
    <name type="scientific">Coptis chinensis</name>
    <dbReference type="NCBI Taxonomy" id="261450"/>
    <lineage>
        <taxon>Eukaryota</taxon>
        <taxon>Viridiplantae</taxon>
        <taxon>Streptophyta</taxon>
        <taxon>Embryophyta</taxon>
        <taxon>Tracheophyta</taxon>
        <taxon>Spermatophyta</taxon>
        <taxon>Magnoliopsida</taxon>
        <taxon>Ranunculales</taxon>
        <taxon>Ranunculaceae</taxon>
        <taxon>Coptidoideae</taxon>
        <taxon>Coptis</taxon>
    </lineage>
</organism>